<dbReference type="PANTHER" id="PTHR43050:SF1">
    <property type="entry name" value="SERINE RACEMASE"/>
    <property type="match status" value="1"/>
</dbReference>
<evidence type="ECO:0000313" key="11">
    <source>
        <dbReference type="Proteomes" id="UP000326554"/>
    </source>
</evidence>
<evidence type="ECO:0000256" key="1">
    <source>
        <dbReference type="ARBA" id="ARBA00001913"/>
    </source>
</evidence>
<keyword evidence="11" id="KW-1185">Reference proteome</keyword>
<dbReference type="GO" id="GO:0005524">
    <property type="term" value="F:ATP binding"/>
    <property type="evidence" value="ECO:0007669"/>
    <property type="project" value="TreeGrafter"/>
</dbReference>
<feature type="domain" description="Tryptophan synthase beta chain-like PALP" evidence="9">
    <location>
        <begin position="24"/>
        <end position="316"/>
    </location>
</feature>
<evidence type="ECO:0000256" key="7">
    <source>
        <dbReference type="ARBA" id="ARBA00022898"/>
    </source>
</evidence>
<dbReference type="GO" id="GO:0000287">
    <property type="term" value="F:magnesium ion binding"/>
    <property type="evidence" value="ECO:0007669"/>
    <property type="project" value="TreeGrafter"/>
</dbReference>
<comment type="similarity">
    <text evidence="5">Belongs to the serine/threonine dehydratase family.</text>
</comment>
<evidence type="ECO:0000256" key="5">
    <source>
        <dbReference type="ARBA" id="ARBA00010869"/>
    </source>
</evidence>
<dbReference type="CDD" id="cd01562">
    <property type="entry name" value="Thr-dehyd"/>
    <property type="match status" value="1"/>
</dbReference>
<dbReference type="SUPFAM" id="SSF53686">
    <property type="entry name" value="Tryptophan synthase beta subunit-like PLP-dependent enzymes"/>
    <property type="match status" value="1"/>
</dbReference>
<dbReference type="GO" id="GO:0018114">
    <property type="term" value="F:threonine racemase activity"/>
    <property type="evidence" value="ECO:0007669"/>
    <property type="project" value="TreeGrafter"/>
</dbReference>
<gene>
    <name evidence="10" type="ORF">F3S47_11755</name>
</gene>
<comment type="caution">
    <text evidence="10">The sequence shown here is derived from an EMBL/GenBank/DDBJ whole genome shotgun (WGS) entry which is preliminary data.</text>
</comment>
<accession>A0A5J5GJ71</accession>
<evidence type="ECO:0000256" key="8">
    <source>
        <dbReference type="ARBA" id="ARBA00023239"/>
    </source>
</evidence>
<evidence type="ECO:0000256" key="3">
    <source>
        <dbReference type="ARBA" id="ARBA00001936"/>
    </source>
</evidence>
<dbReference type="EMBL" id="VYQE01000003">
    <property type="protein sequence ID" value="KAA9008167.1"/>
    <property type="molecule type" value="Genomic_DNA"/>
</dbReference>
<dbReference type="InterPro" id="IPR000634">
    <property type="entry name" value="Ser/Thr_deHydtase_PyrdxlP-BS"/>
</dbReference>
<dbReference type="Pfam" id="PF00291">
    <property type="entry name" value="PALP"/>
    <property type="match status" value="1"/>
</dbReference>
<organism evidence="10 11">
    <name type="scientific">Histidinibacterium aquaticum</name>
    <dbReference type="NCBI Taxonomy" id="2613962"/>
    <lineage>
        <taxon>Bacteria</taxon>
        <taxon>Pseudomonadati</taxon>
        <taxon>Pseudomonadota</taxon>
        <taxon>Alphaproteobacteria</taxon>
        <taxon>Rhodobacterales</taxon>
        <taxon>Paracoccaceae</taxon>
        <taxon>Histidinibacterium</taxon>
    </lineage>
</organism>
<proteinExistence type="inferred from homology"/>
<evidence type="ECO:0000256" key="4">
    <source>
        <dbReference type="ARBA" id="ARBA00001946"/>
    </source>
</evidence>
<dbReference type="Proteomes" id="UP000326554">
    <property type="component" value="Unassembled WGS sequence"/>
</dbReference>
<dbReference type="RefSeq" id="WP_150445450.1">
    <property type="nucleotide sequence ID" value="NZ_VYQE01000003.1"/>
</dbReference>
<dbReference type="GO" id="GO:0030378">
    <property type="term" value="F:serine racemase activity"/>
    <property type="evidence" value="ECO:0007669"/>
    <property type="project" value="TreeGrafter"/>
</dbReference>
<comment type="cofactor">
    <cofactor evidence="1">
        <name>Ca(2+)</name>
        <dbReference type="ChEBI" id="CHEBI:29108"/>
    </cofactor>
</comment>
<sequence>MTLDDPAGPVTIETVEAAATRLAGHVRHTPLLSSPFLDEIAGRRILVKPECLQHTGSFKFRGAWSAISALAPELREKGVVAYSSGNHAQGVALAAKMHGIPAVIVMPSDAPQLKLKNTAALGAEVVTYDRHGENREEIGGALAAERGLALIRPYDDPQVIAGQGTAGLEIAADAEALGIDRAEVLVCCGGGGLTSGIGLALEAYRPGFRVRPVEPVGFDDVARSLAAHERLEVIPGSRSICDAVVTPAPGELTFPILDRLCGPGMTASDEDVLFALAQAFRRLKIVLEPGGALSLAAALRQPDRIEGDTVIVVASGGNVDAAVFARALEMA</sequence>
<evidence type="ECO:0000256" key="2">
    <source>
        <dbReference type="ARBA" id="ARBA00001933"/>
    </source>
</evidence>
<keyword evidence="7" id="KW-0663">Pyridoxal phosphate</keyword>
<dbReference type="GO" id="GO:0070179">
    <property type="term" value="P:D-serine biosynthetic process"/>
    <property type="evidence" value="ECO:0007669"/>
    <property type="project" value="TreeGrafter"/>
</dbReference>
<name>A0A5J5GJ71_9RHOB</name>
<dbReference type="InterPro" id="IPR036052">
    <property type="entry name" value="TrpB-like_PALP_sf"/>
</dbReference>
<dbReference type="InterPro" id="IPR001926">
    <property type="entry name" value="TrpB-like_PALP"/>
</dbReference>
<keyword evidence="8" id="KW-0456">Lyase</keyword>
<comment type="cofactor">
    <cofactor evidence="3">
        <name>Mn(2+)</name>
        <dbReference type="ChEBI" id="CHEBI:29035"/>
    </cofactor>
</comment>
<dbReference type="Gene3D" id="3.40.50.1100">
    <property type="match status" value="2"/>
</dbReference>
<evidence type="ECO:0000259" key="9">
    <source>
        <dbReference type="Pfam" id="PF00291"/>
    </source>
</evidence>
<reference evidence="10 11" key="1">
    <citation type="submission" date="2019-09" db="EMBL/GenBank/DDBJ databases">
        <authorList>
            <person name="Park J.-S."/>
            <person name="Choi H.-J."/>
        </authorList>
    </citation>
    <scope>NUCLEOTIDE SEQUENCE [LARGE SCALE GENOMIC DNA]</scope>
    <source>
        <strain evidence="10 11">176SS1-4</strain>
    </source>
</reference>
<dbReference type="PANTHER" id="PTHR43050">
    <property type="entry name" value="SERINE / THREONINE RACEMASE FAMILY MEMBER"/>
    <property type="match status" value="1"/>
</dbReference>
<protein>
    <submittedName>
        <fullName evidence="10">Threonine/serine dehydratase</fullName>
    </submittedName>
</protein>
<comment type="cofactor">
    <cofactor evidence="2">
        <name>pyridoxal 5'-phosphate</name>
        <dbReference type="ChEBI" id="CHEBI:597326"/>
    </cofactor>
</comment>
<dbReference type="AlphaFoldDB" id="A0A5J5GJ71"/>
<evidence type="ECO:0000256" key="6">
    <source>
        <dbReference type="ARBA" id="ARBA00022842"/>
    </source>
</evidence>
<evidence type="ECO:0000313" key="10">
    <source>
        <dbReference type="EMBL" id="KAA9008167.1"/>
    </source>
</evidence>
<dbReference type="GO" id="GO:0030170">
    <property type="term" value="F:pyridoxal phosphate binding"/>
    <property type="evidence" value="ECO:0007669"/>
    <property type="project" value="InterPro"/>
</dbReference>
<dbReference type="GO" id="GO:0003941">
    <property type="term" value="F:L-serine ammonia-lyase activity"/>
    <property type="evidence" value="ECO:0007669"/>
    <property type="project" value="TreeGrafter"/>
</dbReference>
<comment type="cofactor">
    <cofactor evidence="4">
        <name>Mg(2+)</name>
        <dbReference type="ChEBI" id="CHEBI:18420"/>
    </cofactor>
</comment>
<dbReference type="FunFam" id="3.40.50.1100:FF:000005">
    <property type="entry name" value="Threonine dehydratase catabolic"/>
    <property type="match status" value="1"/>
</dbReference>
<dbReference type="PROSITE" id="PS00165">
    <property type="entry name" value="DEHYDRATASE_SER_THR"/>
    <property type="match status" value="1"/>
</dbReference>
<keyword evidence="6" id="KW-0460">Magnesium</keyword>